<evidence type="ECO:0000256" key="3">
    <source>
        <dbReference type="ARBA" id="ARBA00023125"/>
    </source>
</evidence>
<dbReference type="InterPro" id="IPR025296">
    <property type="entry name" value="DUF4158"/>
</dbReference>
<reference evidence="7" key="1">
    <citation type="journal article" date="2014" name="Int. J. Syst. Evol. Microbiol.">
        <title>Complete genome of a new Firmicutes species belonging to the dominant human colonic microbiota ('Ruminococcus bicirculans') reveals two chromosomes and a selective capacity to utilize plant glucans.</title>
        <authorList>
            <consortium name="NISC Comparative Sequencing Program"/>
            <person name="Wegmann U."/>
            <person name="Louis P."/>
            <person name="Goesmann A."/>
            <person name="Henrissat B."/>
            <person name="Duncan S.H."/>
            <person name="Flint H.J."/>
        </authorList>
    </citation>
    <scope>NUCLEOTIDE SEQUENCE</scope>
    <source>
        <strain evidence="7">NBRC 109915</strain>
    </source>
</reference>
<keyword evidence="4" id="KW-0233">DNA recombination</keyword>
<dbReference type="InterPro" id="IPR002513">
    <property type="entry name" value="Tn3_Tnp_DDE_dom"/>
</dbReference>
<name>A0ABQ5VPX5_9RHOB</name>
<gene>
    <name evidence="7" type="ORF">GCM10007927_40710</name>
</gene>
<evidence type="ECO:0000313" key="8">
    <source>
        <dbReference type="Proteomes" id="UP001161388"/>
    </source>
</evidence>
<comment type="similarity">
    <text evidence="1">Belongs to the transposase 7 family.</text>
</comment>
<dbReference type="Proteomes" id="UP001161388">
    <property type="component" value="Unassembled WGS sequence"/>
</dbReference>
<proteinExistence type="inferred from homology"/>
<accession>A0ABQ5VPX5</accession>
<evidence type="ECO:0000256" key="4">
    <source>
        <dbReference type="ARBA" id="ARBA00023172"/>
    </source>
</evidence>
<evidence type="ECO:0000256" key="1">
    <source>
        <dbReference type="ARBA" id="ARBA00009402"/>
    </source>
</evidence>
<dbReference type="EMBL" id="BSNL01000019">
    <property type="protein sequence ID" value="GLQ29267.1"/>
    <property type="molecule type" value="Genomic_DNA"/>
</dbReference>
<dbReference type="Pfam" id="PF13700">
    <property type="entry name" value="DUF4158"/>
    <property type="match status" value="1"/>
</dbReference>
<evidence type="ECO:0000259" key="6">
    <source>
        <dbReference type="Pfam" id="PF13700"/>
    </source>
</evidence>
<keyword evidence="2" id="KW-0815">Transposition</keyword>
<evidence type="ECO:0000313" key="7">
    <source>
        <dbReference type="EMBL" id="GLQ29267.1"/>
    </source>
</evidence>
<evidence type="ECO:0000256" key="2">
    <source>
        <dbReference type="ARBA" id="ARBA00022578"/>
    </source>
</evidence>
<comment type="caution">
    <text evidence="7">The sequence shown here is derived from an EMBL/GenBank/DDBJ whole genome shotgun (WGS) entry which is preliminary data.</text>
</comment>
<dbReference type="RefSeq" id="WP_284376599.1">
    <property type="nucleotide sequence ID" value="NZ_BSNL01000019.1"/>
</dbReference>
<organism evidence="7 8">
    <name type="scientific">Sulfitobacter pacificus</name>
    <dbReference type="NCBI Taxonomy" id="1499314"/>
    <lineage>
        <taxon>Bacteria</taxon>
        <taxon>Pseudomonadati</taxon>
        <taxon>Pseudomonadota</taxon>
        <taxon>Alphaproteobacteria</taxon>
        <taxon>Rhodobacterales</taxon>
        <taxon>Roseobacteraceae</taxon>
        <taxon>Sulfitobacter</taxon>
    </lineage>
</organism>
<keyword evidence="3" id="KW-0238">DNA-binding</keyword>
<reference evidence="7" key="2">
    <citation type="submission" date="2023-01" db="EMBL/GenBank/DDBJ databases">
        <title>Draft genome sequence of Sulfitobacter pacificus strain NBRC 109915.</title>
        <authorList>
            <person name="Sun Q."/>
            <person name="Mori K."/>
        </authorList>
    </citation>
    <scope>NUCLEOTIDE SEQUENCE</scope>
    <source>
        <strain evidence="7">NBRC 109915</strain>
    </source>
</reference>
<dbReference type="Pfam" id="PF01526">
    <property type="entry name" value="DDE_Tnp_Tn3"/>
    <property type="match status" value="1"/>
</dbReference>
<protein>
    <submittedName>
        <fullName evidence="7">DDE transposase</fullName>
    </submittedName>
</protein>
<dbReference type="NCBIfam" id="NF033527">
    <property type="entry name" value="transpos_Tn3"/>
    <property type="match status" value="1"/>
</dbReference>
<dbReference type="InterPro" id="IPR047653">
    <property type="entry name" value="Tn3-like_transpos"/>
</dbReference>
<feature type="domain" description="Tn3 transposase DDE" evidence="5">
    <location>
        <begin position="575"/>
        <end position="958"/>
    </location>
</feature>
<evidence type="ECO:0000259" key="5">
    <source>
        <dbReference type="Pfam" id="PF01526"/>
    </source>
</evidence>
<keyword evidence="8" id="KW-1185">Reference proteome</keyword>
<feature type="domain" description="DUF4158" evidence="6">
    <location>
        <begin position="5"/>
        <end position="165"/>
    </location>
</feature>
<sequence>MARRLLSSRAYAELFGVPTDSEALIRHYLLSGDDIDLIRTRRRAENHLGLAVHISLLRHPGLGWGEDLMPPAEMITWLAEQLQVDACSLDDYAVRRNTRHEHHALAMHHLGLSSFGPEHVQQAEDIATRAAFATDHGVNIVETLIAALRRHRLALPSVGTIERLALKGRARARREAAAALFDALSPEQRGRLQRLLVNDPSVGQTRLTWLRGFPHSTSPASMTALLDRLKYLRSLDLPPDLGQGLHPDRLLKFAREGAVAPVSLLNDFGERRRIATLAAQMTDLSITITDATIAMFERLTGQLFSRSRNRQEEVWRMGKARVGKLMQLFGESIDAMARAQELGQDPFAALDVEIGWDKLLGTRAEIAGFGELATSDPLSLAAERYAYMRKFAPAFLEAFQFNATDAGDELKDAIALLRDQNQTGKRKLPDDPPMPFAAKHWRSLIVQDGQPKRRVYETAVVSTLRDRLRAGDVWVDGSREYRRFDSYLMPRDNAEAAMRDAGFETNPEAWLADRRATLAKRLDQVDHALKRNAFPSVRIERGRLKITPHDAVTPPAAVRLERAIDAVMPRIRITELLWEVNAQTEFLDAFTDLRSGKHHDEPAAVLATILAGATNLGLERMAYASSRVSHAQLTWAQTWYLRPETFADALGRIVDAHHGLSFAQHWGAAEHSSSDGQFFSANRGSGVINAKYGPDPGLKIYSFLSGQYGSFHSSVIGATAGEAPFVLDGLLGNPASFDPLVHYTDTGGVSDHVFALFHLLGMTFAPRLRDFPDRRLACFGSAKAWANLSPIIGKPINEEVIRQHWGDIMRLAASIQDKSLKPSEILRKLGAYRQQNRLYLALGEIGRIERTLFMLDWIENADLRMECHAGLNKGEARHSLARAVFAHSQGRIHDRSDAAQQKRAMALNLVIAAITFWNTIYMDKAAGHLAKSSPLYDPALLPHTSPLGWEHIILSGDFDWHSGAAERKIARPLNIRPNRDESSRSGSLIVLT</sequence>